<dbReference type="Proteomes" id="UP000018817">
    <property type="component" value="Unassembled WGS sequence"/>
</dbReference>
<proteinExistence type="predicted"/>
<evidence type="ECO:0000313" key="2">
    <source>
        <dbReference type="Proteomes" id="UP000018817"/>
    </source>
</evidence>
<dbReference type="RefSeq" id="XP_008916806.1">
    <property type="nucleotide sequence ID" value="XM_008918558.1"/>
</dbReference>
<dbReference type="VEuPathDB" id="FungiDB:PPTG_24793"/>
<evidence type="ECO:0000313" key="1">
    <source>
        <dbReference type="EMBL" id="ETM97898.1"/>
    </source>
</evidence>
<dbReference type="AlphaFoldDB" id="W2PCG0"/>
<protein>
    <submittedName>
        <fullName evidence="1">Uncharacterized protein</fullName>
    </submittedName>
</protein>
<dbReference type="GeneID" id="20193392"/>
<reference evidence="1 2" key="2">
    <citation type="submission" date="2013-11" db="EMBL/GenBank/DDBJ databases">
        <title>The Genome Sequence of Phytophthora parasitica INRA-310.</title>
        <authorList>
            <consortium name="The Broad Institute Genomics Platform"/>
            <person name="Russ C."/>
            <person name="Tyler B."/>
            <person name="Panabieres F."/>
            <person name="Shan W."/>
            <person name="Tripathy S."/>
            <person name="Grunwald N."/>
            <person name="Machado M."/>
            <person name="Johnson C.S."/>
            <person name="Arredondo F."/>
            <person name="Hong C."/>
            <person name="Coffey M."/>
            <person name="Young S.K."/>
            <person name="Zeng Q."/>
            <person name="Gargeya S."/>
            <person name="Fitzgerald M."/>
            <person name="Abouelleil A."/>
            <person name="Alvarado L."/>
            <person name="Chapman S.B."/>
            <person name="Gainer-Dewar J."/>
            <person name="Goldberg J."/>
            <person name="Griggs A."/>
            <person name="Gujja S."/>
            <person name="Hansen M."/>
            <person name="Howarth C."/>
            <person name="Imamovic A."/>
            <person name="Ireland A."/>
            <person name="Larimer J."/>
            <person name="McCowan C."/>
            <person name="Murphy C."/>
            <person name="Pearson M."/>
            <person name="Poon T.W."/>
            <person name="Priest M."/>
            <person name="Roberts A."/>
            <person name="Saif S."/>
            <person name="Shea T."/>
            <person name="Sykes S."/>
            <person name="Wortman J."/>
            <person name="Nusbaum C."/>
            <person name="Birren B."/>
        </authorList>
    </citation>
    <scope>NUCLEOTIDE SEQUENCE [LARGE SCALE GENOMIC DNA]</scope>
    <source>
        <strain evidence="1 2">INRA-310</strain>
    </source>
</reference>
<accession>W2PCG0</accession>
<gene>
    <name evidence="1" type="ORF">PPTG_24793</name>
</gene>
<sequence length="51" mass="5307">MLLDRQCKRSIMDTEAVQQAAAGSNLQPSSLASGVSVFSGVHGTARAWSGE</sequence>
<dbReference type="EMBL" id="KI669790">
    <property type="protein sequence ID" value="ETM97898.1"/>
    <property type="molecule type" value="Genomic_DNA"/>
</dbReference>
<name>W2PCG0_PHYN3</name>
<reference evidence="2" key="1">
    <citation type="submission" date="2011-12" db="EMBL/GenBank/DDBJ databases">
        <authorList>
            <consortium name="The Broad Institute Genome Sequencing Platform"/>
            <person name="Russ C."/>
            <person name="Tyler B."/>
            <person name="Panabieres F."/>
            <person name="Shan W."/>
            <person name="Tripathy S."/>
            <person name="Grunwald N."/>
            <person name="Machado M."/>
            <person name="Young S.K."/>
            <person name="Zeng Q."/>
            <person name="Gargeya S."/>
            <person name="Fitzgerald M."/>
            <person name="Haas B."/>
            <person name="Abouelleil A."/>
            <person name="Alvarado L."/>
            <person name="Arachchi H.M."/>
            <person name="Berlin A."/>
            <person name="Chapman S.B."/>
            <person name="Gearin G."/>
            <person name="Goldberg J."/>
            <person name="Griggs A."/>
            <person name="Gujja S."/>
            <person name="Hansen M."/>
            <person name="Heiman D."/>
            <person name="Howarth C."/>
            <person name="Larimer J."/>
            <person name="Lui A."/>
            <person name="MacDonald P.J.P."/>
            <person name="McCowen C."/>
            <person name="Montmayeur A."/>
            <person name="Murphy C."/>
            <person name="Neiman D."/>
            <person name="Pearson M."/>
            <person name="Priest M."/>
            <person name="Roberts A."/>
            <person name="Saif S."/>
            <person name="Shea T."/>
            <person name="Sisk P."/>
            <person name="Stolte C."/>
            <person name="Sykes S."/>
            <person name="Wortman J."/>
            <person name="Nusbaum C."/>
            <person name="Birren B."/>
        </authorList>
    </citation>
    <scope>NUCLEOTIDE SEQUENCE [LARGE SCALE GENOMIC DNA]</scope>
    <source>
        <strain evidence="2">INRA-310</strain>
    </source>
</reference>
<feature type="non-terminal residue" evidence="1">
    <location>
        <position position="51"/>
    </location>
</feature>
<organism evidence="1 2">
    <name type="scientific">Phytophthora nicotianae (strain INRA-310)</name>
    <name type="common">Phytophthora parasitica</name>
    <dbReference type="NCBI Taxonomy" id="761204"/>
    <lineage>
        <taxon>Eukaryota</taxon>
        <taxon>Sar</taxon>
        <taxon>Stramenopiles</taxon>
        <taxon>Oomycota</taxon>
        <taxon>Peronosporomycetes</taxon>
        <taxon>Peronosporales</taxon>
        <taxon>Peronosporaceae</taxon>
        <taxon>Phytophthora</taxon>
    </lineage>
</organism>